<dbReference type="EMBL" id="PXYK01000028">
    <property type="protein sequence ID" value="PSJ54963.1"/>
    <property type="molecule type" value="Genomic_DNA"/>
</dbReference>
<reference evidence="1 2" key="1">
    <citation type="submission" date="2018-03" db="EMBL/GenBank/DDBJ databases">
        <title>The draft genome of Mesorhizobium sp. 6GN-30.</title>
        <authorList>
            <person name="Liu L."/>
            <person name="Li L."/>
            <person name="Wang T."/>
            <person name="Zhang X."/>
            <person name="Liang L."/>
        </authorList>
    </citation>
    <scope>NUCLEOTIDE SEQUENCE [LARGE SCALE GENOMIC DNA]</scope>
    <source>
        <strain evidence="1 2">6GN30</strain>
    </source>
</reference>
<sequence>MIIDGATNWGAAGPRPTAKGFDIEARSKSIYEWVRQVRGGVLAGAFTVERHISGAIIYFMLGDRIALPEVQDAFDEGLLGPLTFERRINVVMLIAPHVLTPDEVASLKADLNELRTLRNAMAHKPFWFHPQLNDKGEVLDLLPMIQRGKAPLPLTTAFMEQVNKLIGGLIERTAALATEVAERSLTAGLPKNGRADETGAEQAD</sequence>
<proteinExistence type="predicted"/>
<evidence type="ECO:0000313" key="2">
    <source>
        <dbReference type="Proteomes" id="UP000241229"/>
    </source>
</evidence>
<comment type="caution">
    <text evidence="1">The sequence shown here is derived from an EMBL/GenBank/DDBJ whole genome shotgun (WGS) entry which is preliminary data.</text>
</comment>
<keyword evidence="2" id="KW-1185">Reference proteome</keyword>
<dbReference type="RefSeq" id="WP_106774653.1">
    <property type="nucleotide sequence ID" value="NZ_PXYK01000028.1"/>
</dbReference>
<dbReference type="Proteomes" id="UP000241229">
    <property type="component" value="Unassembled WGS sequence"/>
</dbReference>
<protein>
    <submittedName>
        <fullName evidence="1">Uncharacterized protein</fullName>
    </submittedName>
</protein>
<evidence type="ECO:0000313" key="1">
    <source>
        <dbReference type="EMBL" id="PSJ54963.1"/>
    </source>
</evidence>
<gene>
    <name evidence="1" type="ORF">C7I84_23460</name>
</gene>
<dbReference type="AlphaFoldDB" id="A0A2P7RXL8"/>
<dbReference type="OrthoDB" id="9803916at2"/>
<name>A0A2P7RXL8_9HYPH</name>
<organism evidence="1 2">
    <name type="scientific">Kumtagia ephedrae</name>
    <dbReference type="NCBI Taxonomy" id="2116701"/>
    <lineage>
        <taxon>Bacteria</taxon>
        <taxon>Pseudomonadati</taxon>
        <taxon>Pseudomonadota</taxon>
        <taxon>Alphaproteobacteria</taxon>
        <taxon>Hyphomicrobiales</taxon>
        <taxon>Phyllobacteriaceae</taxon>
        <taxon>Kumtagia</taxon>
    </lineage>
</organism>
<accession>A0A2P7RXL8</accession>